<dbReference type="EMBL" id="PRDM01000006">
    <property type="protein sequence ID" value="MBE8728107.1"/>
    <property type="molecule type" value="Genomic_DNA"/>
</dbReference>
<accession>A0ABR9TTY3</accession>
<keyword evidence="1" id="KW-0732">Signal</keyword>
<organism evidence="2 3">
    <name type="scientific">Flavobacterium hungaricum</name>
    <dbReference type="NCBI Taxonomy" id="2082725"/>
    <lineage>
        <taxon>Bacteria</taxon>
        <taxon>Pseudomonadati</taxon>
        <taxon>Bacteroidota</taxon>
        <taxon>Flavobacteriia</taxon>
        <taxon>Flavobacteriales</taxon>
        <taxon>Flavobacteriaceae</taxon>
        <taxon>Flavobacterium</taxon>
    </lineage>
</organism>
<dbReference type="Proteomes" id="UP000640614">
    <property type="component" value="Unassembled WGS sequence"/>
</dbReference>
<comment type="caution">
    <text evidence="2">The sequence shown here is derived from an EMBL/GenBank/DDBJ whole genome shotgun (WGS) entry which is preliminary data.</text>
</comment>
<evidence type="ECO:0000313" key="2">
    <source>
        <dbReference type="EMBL" id="MBE8728107.1"/>
    </source>
</evidence>
<evidence type="ECO:0008006" key="4">
    <source>
        <dbReference type="Google" id="ProtNLM"/>
    </source>
</evidence>
<keyword evidence="3" id="KW-1185">Reference proteome</keyword>
<proteinExistence type="predicted"/>
<name>A0ABR9TTY3_9FLAO</name>
<evidence type="ECO:0000256" key="1">
    <source>
        <dbReference type="SAM" id="SignalP"/>
    </source>
</evidence>
<sequence>MRKSIFLMLLLIIYCCNSSDYCINGNWKIVNSEIFTTSDLNEKEQFYKSCLNKNIVIKEDKIYFPQPDNCFDLKTDIQILKKKVCQMKELPINNLERLSTSLGWKNDSISKNKKIEYFEGILDSKKEENKILIFKINASEIAIYQDPYFLILKKE</sequence>
<evidence type="ECO:0000313" key="3">
    <source>
        <dbReference type="Proteomes" id="UP000640614"/>
    </source>
</evidence>
<protein>
    <recommendedName>
        <fullName evidence="4">Lipoprotein</fullName>
    </recommendedName>
</protein>
<feature type="chain" id="PRO_5045561017" description="Lipoprotein" evidence="1">
    <location>
        <begin position="19"/>
        <end position="155"/>
    </location>
</feature>
<gene>
    <name evidence="2" type="ORF">C4F50_24580</name>
</gene>
<feature type="signal peptide" evidence="1">
    <location>
        <begin position="1"/>
        <end position="18"/>
    </location>
</feature>
<reference evidence="2 3" key="1">
    <citation type="submission" date="2018-07" db="EMBL/GenBank/DDBJ databases">
        <title>Genome assembly of strain KB82.</title>
        <authorList>
            <person name="Kukolya J."/>
            <person name="Horvath B."/>
            <person name="Nagy I."/>
            <person name="Toth A."/>
        </authorList>
    </citation>
    <scope>NUCLEOTIDE SEQUENCE [LARGE SCALE GENOMIC DNA]</scope>
    <source>
        <strain evidence="2 3">Kb82</strain>
    </source>
</reference>